<gene>
    <name evidence="3" type="ORF">ERS852478_01401</name>
</gene>
<organism evidence="3 4">
    <name type="scientific">Blautia wexlerae</name>
    <dbReference type="NCBI Taxonomy" id="418240"/>
    <lineage>
        <taxon>Bacteria</taxon>
        <taxon>Bacillati</taxon>
        <taxon>Bacillota</taxon>
        <taxon>Clostridia</taxon>
        <taxon>Lachnospirales</taxon>
        <taxon>Lachnospiraceae</taxon>
        <taxon>Blautia</taxon>
    </lineage>
</organism>
<name>A0A174AVT2_9FIRM</name>
<evidence type="ECO:0000256" key="1">
    <source>
        <dbReference type="SAM" id="MobiDB-lite"/>
    </source>
</evidence>
<dbReference type="Proteomes" id="UP000095431">
    <property type="component" value="Unassembled WGS sequence"/>
</dbReference>
<dbReference type="NCBIfam" id="TIGR01714">
    <property type="entry name" value="phage_rep_org_N"/>
    <property type="match status" value="1"/>
</dbReference>
<evidence type="ECO:0000313" key="3">
    <source>
        <dbReference type="EMBL" id="CUN92921.1"/>
    </source>
</evidence>
<evidence type="ECO:0000313" key="4">
    <source>
        <dbReference type="Proteomes" id="UP000095431"/>
    </source>
</evidence>
<sequence length="308" mass="36060">MGKRYYWLKLPDDFFRQKPIKKLRRIAGGDTYTIIYLKMLLVSLKNEGKLFFDGVEENFTEEIALELDEEEENVKVTVQFLMAQGLLQLIDESEYELTECSRMVGSESASAERMRRLRDKKTSQCDIGVTQQLHLSDVEKEIEIEKDKEIENKYICPEVNSGQPQPKVEIEPVTESRTKVEIEPSCSKAELKVETEPAQADVFIKLPLINGDDYLVTKEYVKELKELYPAVDVEQALRNMRGWLDSNPRNKKTPRGIKRFITGWISREQDKAPRVPDKPKPVSQNRFNNFHQRDYDFAEYERQLLKRE</sequence>
<protein>
    <submittedName>
        <fullName evidence="3">Phage replisome organizer, putative, N-terminal region</fullName>
    </submittedName>
</protein>
<proteinExistence type="predicted"/>
<evidence type="ECO:0000259" key="2">
    <source>
        <dbReference type="Pfam" id="PF09681"/>
    </source>
</evidence>
<dbReference type="EMBL" id="CYZN01000008">
    <property type="protein sequence ID" value="CUN92921.1"/>
    <property type="molecule type" value="Genomic_DNA"/>
</dbReference>
<dbReference type="Pfam" id="PF09681">
    <property type="entry name" value="Phage_rep_org_N"/>
    <property type="match status" value="1"/>
</dbReference>
<feature type="domain" description="Phage replisome organiser N-terminal" evidence="2">
    <location>
        <begin position="7"/>
        <end position="122"/>
    </location>
</feature>
<feature type="compositionally biased region" description="Basic and acidic residues" evidence="1">
    <location>
        <begin position="270"/>
        <end position="280"/>
    </location>
</feature>
<dbReference type="AlphaFoldDB" id="A0A174AVT2"/>
<feature type="region of interest" description="Disordered" evidence="1">
    <location>
        <begin position="270"/>
        <end position="290"/>
    </location>
</feature>
<reference evidence="3 4" key="1">
    <citation type="submission" date="2015-09" db="EMBL/GenBank/DDBJ databases">
        <authorList>
            <consortium name="Pathogen Informatics"/>
        </authorList>
    </citation>
    <scope>NUCLEOTIDE SEQUENCE [LARGE SCALE GENOMIC DNA]</scope>
    <source>
        <strain evidence="3 4">2789STDY5834863</strain>
    </source>
</reference>
<dbReference type="InterPro" id="IPR010056">
    <property type="entry name" value="Phage_rep_org__N"/>
</dbReference>
<accession>A0A174AVT2</accession>
<dbReference type="RefSeq" id="WP_055200059.1">
    <property type="nucleotide sequence ID" value="NZ_BTHH01000009.1"/>
</dbReference>